<evidence type="ECO:0000313" key="1">
    <source>
        <dbReference type="EMBL" id="SDU33926.1"/>
    </source>
</evidence>
<dbReference type="Proteomes" id="UP000243924">
    <property type="component" value="Chromosome I"/>
</dbReference>
<dbReference type="Pfam" id="PF00543">
    <property type="entry name" value="P-II"/>
    <property type="match status" value="1"/>
</dbReference>
<protein>
    <submittedName>
        <fullName evidence="1">Uncharacterized protein</fullName>
    </submittedName>
</protein>
<dbReference type="GO" id="GO:0006808">
    <property type="term" value="P:regulation of nitrogen utilization"/>
    <property type="evidence" value="ECO:0007669"/>
    <property type="project" value="InterPro"/>
</dbReference>
<sequence length="100" mass="11324">MQLPTRTLLTLICEAALEPRLIKDLEHLGAPGWTLSDARGTGTRGVRSAGWDNDGNIRLEVVCSRELAEKIAHFVQQRYYDNFAMICYLSNVEVLRAEKF</sequence>
<dbReference type="STRING" id="1434072.SAMN05216210_3218"/>
<reference evidence="2" key="1">
    <citation type="submission" date="2016-10" db="EMBL/GenBank/DDBJ databases">
        <authorList>
            <person name="Varghese N."/>
            <person name="Submissions S."/>
        </authorList>
    </citation>
    <scope>NUCLEOTIDE SEQUENCE [LARGE SCALE GENOMIC DNA]</scope>
    <source>
        <strain evidence="2">CECT 8338</strain>
    </source>
</reference>
<organism evidence="1 2">
    <name type="scientific">Halopseudomonas salegens</name>
    <dbReference type="NCBI Taxonomy" id="1434072"/>
    <lineage>
        <taxon>Bacteria</taxon>
        <taxon>Pseudomonadati</taxon>
        <taxon>Pseudomonadota</taxon>
        <taxon>Gammaproteobacteria</taxon>
        <taxon>Pseudomonadales</taxon>
        <taxon>Pseudomonadaceae</taxon>
        <taxon>Halopseudomonas</taxon>
    </lineage>
</organism>
<dbReference type="Gene3D" id="3.30.70.120">
    <property type="match status" value="1"/>
</dbReference>
<gene>
    <name evidence="1" type="ORF">SAMN05216210_3218</name>
</gene>
<dbReference type="EMBL" id="LT629787">
    <property type="protein sequence ID" value="SDU33926.1"/>
    <property type="molecule type" value="Genomic_DNA"/>
</dbReference>
<name>A0A1H2HQA8_9GAMM</name>
<dbReference type="RefSeq" id="WP_092388904.1">
    <property type="nucleotide sequence ID" value="NZ_LT629787.1"/>
</dbReference>
<dbReference type="GO" id="GO:0030234">
    <property type="term" value="F:enzyme regulator activity"/>
    <property type="evidence" value="ECO:0007669"/>
    <property type="project" value="InterPro"/>
</dbReference>
<dbReference type="InterPro" id="IPR002187">
    <property type="entry name" value="N-reg_PII"/>
</dbReference>
<keyword evidence="2" id="KW-1185">Reference proteome</keyword>
<dbReference type="OrthoDB" id="330665at2"/>
<dbReference type="InterPro" id="IPR015867">
    <property type="entry name" value="N-reg_PII/ATP_PRibTrfase_C"/>
</dbReference>
<accession>A0A1H2HQA8</accession>
<dbReference type="SUPFAM" id="SSF54913">
    <property type="entry name" value="GlnB-like"/>
    <property type="match status" value="1"/>
</dbReference>
<dbReference type="AlphaFoldDB" id="A0A1H2HQA8"/>
<proteinExistence type="predicted"/>
<dbReference type="InterPro" id="IPR011322">
    <property type="entry name" value="N-reg_PII-like_a/b"/>
</dbReference>
<evidence type="ECO:0000313" key="2">
    <source>
        <dbReference type="Proteomes" id="UP000243924"/>
    </source>
</evidence>